<evidence type="ECO:0000313" key="8">
    <source>
        <dbReference type="Ensembl" id="ENSPNAP00000011662.1"/>
    </source>
</evidence>
<feature type="transmembrane region" description="Helical" evidence="6">
    <location>
        <begin position="139"/>
        <end position="161"/>
    </location>
</feature>
<dbReference type="GO" id="GO:0005245">
    <property type="term" value="F:voltage-gated calcium channel activity"/>
    <property type="evidence" value="ECO:0007669"/>
    <property type="project" value="TreeGrafter"/>
</dbReference>
<reference evidence="8 9" key="1">
    <citation type="submission" date="2020-10" db="EMBL/GenBank/DDBJ databases">
        <title>Pygocentrus nattereri (red-bellied piranha) genome, fPygNat1, primary haplotype.</title>
        <authorList>
            <person name="Myers G."/>
            <person name="Meyer A."/>
            <person name="Karagic N."/>
            <person name="Pippel M."/>
            <person name="Winkler S."/>
            <person name="Tracey A."/>
            <person name="Wood J."/>
            <person name="Formenti G."/>
            <person name="Howe K."/>
            <person name="Fedrigo O."/>
            <person name="Jarvis E.D."/>
        </authorList>
    </citation>
    <scope>NUCLEOTIDE SEQUENCE [LARGE SCALE GENOMIC DNA]</scope>
</reference>
<name>A0A3B4CI33_PYGNA</name>
<feature type="transmembrane region" description="Helical" evidence="6">
    <location>
        <begin position="49"/>
        <end position="68"/>
    </location>
</feature>
<dbReference type="OrthoDB" id="2984333at2759"/>
<dbReference type="SUPFAM" id="SSF81324">
    <property type="entry name" value="Voltage-gated potassium channels"/>
    <property type="match status" value="1"/>
</dbReference>
<evidence type="ECO:0000256" key="5">
    <source>
        <dbReference type="SAM" id="Coils"/>
    </source>
</evidence>
<protein>
    <recommendedName>
        <fullName evidence="7">Ion transport domain-containing protein</fullName>
    </recommendedName>
</protein>
<dbReference type="Pfam" id="PF00520">
    <property type="entry name" value="Ion_trans"/>
    <property type="match status" value="1"/>
</dbReference>
<sequence length="408" mass="45542">MKRGHIISTSSCRILNHVIFKVLIMAVAFGNCIVIGFRTNPTIVKEYESVLLACDHIVFAVFLLEMVLKFCADFKAFCSAWNLLDMAIAVVLIAGPRTSSDFDHRVKIILQLIRSFRLFGHTKGSFLFTFVFKDSSTELTNVFLLLMGTMMLFGVIGVLLFRSFVPSFFGDLPAALFTLFICATQDGWLEALSKFETGDPALIYGAMVYFIAFICVGAFMFTNFIFAVIIANLEIATETYEGSSTANPKEDANNGGITHVEEVIKATKMTQHQRPRIGCRLDNLNTETFENLVVVNDALLRNQREFKKLLEELESILEDVRNLPRNRKQEEEVVFQSQVAASVEENILSSKIASGRTGDVLSTFIALEKAHIIDSSAATPQIYSKGYIREGVRRMSVAAVEARRMSVA</sequence>
<dbReference type="OMA" id="CELLLGW"/>
<dbReference type="GO" id="GO:0097228">
    <property type="term" value="C:sperm principal piece"/>
    <property type="evidence" value="ECO:0007669"/>
    <property type="project" value="TreeGrafter"/>
</dbReference>
<evidence type="ECO:0000256" key="4">
    <source>
        <dbReference type="ARBA" id="ARBA00023136"/>
    </source>
</evidence>
<reference evidence="8" key="2">
    <citation type="submission" date="2025-08" db="UniProtKB">
        <authorList>
            <consortium name="Ensembl"/>
        </authorList>
    </citation>
    <scope>IDENTIFICATION</scope>
</reference>
<dbReference type="Proteomes" id="UP001501920">
    <property type="component" value="Chromosome 2"/>
</dbReference>
<dbReference type="STRING" id="42514.ENSPNAP00000011662"/>
<keyword evidence="9" id="KW-1185">Reference proteome</keyword>
<dbReference type="InterPro" id="IPR005821">
    <property type="entry name" value="Ion_trans_dom"/>
</dbReference>
<feature type="transmembrane region" description="Helical" evidence="6">
    <location>
        <begin position="116"/>
        <end position="133"/>
    </location>
</feature>
<dbReference type="GO" id="GO:0006814">
    <property type="term" value="P:sodium ion transport"/>
    <property type="evidence" value="ECO:0007669"/>
    <property type="project" value="TreeGrafter"/>
</dbReference>
<feature type="domain" description="Ion transport" evidence="7">
    <location>
        <begin position="19"/>
        <end position="239"/>
    </location>
</feature>
<dbReference type="GO" id="GO:0005227">
    <property type="term" value="F:calcium-activated cation channel activity"/>
    <property type="evidence" value="ECO:0007669"/>
    <property type="project" value="InterPro"/>
</dbReference>
<keyword evidence="2 6" id="KW-0812">Transmembrane</keyword>
<evidence type="ECO:0000256" key="2">
    <source>
        <dbReference type="ARBA" id="ARBA00022692"/>
    </source>
</evidence>
<keyword evidence="4 6" id="KW-0472">Membrane</keyword>
<dbReference type="Ensembl" id="ENSPNAT00000018679.2">
    <property type="protein sequence ID" value="ENSPNAP00000011662.1"/>
    <property type="gene ID" value="ENSPNAG00000017315.2"/>
</dbReference>
<feature type="transmembrane region" description="Helical" evidence="6">
    <location>
        <begin position="74"/>
        <end position="95"/>
    </location>
</feature>
<evidence type="ECO:0000256" key="1">
    <source>
        <dbReference type="ARBA" id="ARBA00004141"/>
    </source>
</evidence>
<reference evidence="8" key="3">
    <citation type="submission" date="2025-09" db="UniProtKB">
        <authorList>
            <consortium name="Ensembl"/>
        </authorList>
    </citation>
    <scope>IDENTIFICATION</scope>
</reference>
<dbReference type="AlphaFoldDB" id="A0A3B4CI33"/>
<keyword evidence="3 6" id="KW-1133">Transmembrane helix</keyword>
<dbReference type="GO" id="GO:0030317">
    <property type="term" value="P:flagellated sperm motility"/>
    <property type="evidence" value="ECO:0007669"/>
    <property type="project" value="InterPro"/>
</dbReference>
<comment type="subcellular location">
    <subcellularLocation>
        <location evidence="1">Membrane</location>
        <topology evidence="1">Multi-pass membrane protein</topology>
    </subcellularLocation>
</comment>
<evidence type="ECO:0000259" key="7">
    <source>
        <dbReference type="Pfam" id="PF00520"/>
    </source>
</evidence>
<dbReference type="Gene3D" id="1.20.120.350">
    <property type="entry name" value="Voltage-gated potassium channels. Chain C"/>
    <property type="match status" value="1"/>
</dbReference>
<feature type="transmembrane region" description="Helical" evidence="6">
    <location>
        <begin position="201"/>
        <end position="230"/>
    </location>
</feature>
<feature type="coiled-coil region" evidence="5">
    <location>
        <begin position="296"/>
        <end position="323"/>
    </location>
</feature>
<dbReference type="GeneTree" id="ENSGT00940000161455"/>
<organism evidence="8 9">
    <name type="scientific">Pygocentrus nattereri</name>
    <name type="common">Red-bellied piranha</name>
    <dbReference type="NCBI Taxonomy" id="42514"/>
    <lineage>
        <taxon>Eukaryota</taxon>
        <taxon>Metazoa</taxon>
        <taxon>Chordata</taxon>
        <taxon>Craniata</taxon>
        <taxon>Vertebrata</taxon>
        <taxon>Euteleostomi</taxon>
        <taxon>Actinopterygii</taxon>
        <taxon>Neopterygii</taxon>
        <taxon>Teleostei</taxon>
        <taxon>Ostariophysi</taxon>
        <taxon>Characiformes</taxon>
        <taxon>Characoidei</taxon>
        <taxon>Pygocentrus</taxon>
    </lineage>
</organism>
<dbReference type="PANTHER" id="PTHR47077">
    <property type="entry name" value="ION_TRANS DOMAIN-CONTAINING PROTEIN"/>
    <property type="match status" value="1"/>
</dbReference>
<dbReference type="PANTHER" id="PTHR47077:SF1">
    <property type="entry name" value="CATION CHANNEL SPERM-ASSOCIATED PROTEIN 4"/>
    <property type="match status" value="1"/>
</dbReference>
<evidence type="ECO:0000256" key="3">
    <source>
        <dbReference type="ARBA" id="ARBA00022989"/>
    </source>
</evidence>
<dbReference type="GO" id="GO:0001669">
    <property type="term" value="C:acrosomal vesicle"/>
    <property type="evidence" value="ECO:0007669"/>
    <property type="project" value="TreeGrafter"/>
</dbReference>
<evidence type="ECO:0000256" key="6">
    <source>
        <dbReference type="SAM" id="Phobius"/>
    </source>
</evidence>
<dbReference type="GO" id="GO:0036128">
    <property type="term" value="C:CatSper complex"/>
    <property type="evidence" value="ECO:0007669"/>
    <property type="project" value="InterPro"/>
</dbReference>
<accession>A0A3B4CI33</accession>
<dbReference type="Gene3D" id="1.10.287.70">
    <property type="match status" value="1"/>
</dbReference>
<proteinExistence type="predicted"/>
<keyword evidence="5" id="KW-0175">Coiled coil</keyword>
<evidence type="ECO:0000313" key="9">
    <source>
        <dbReference type="Proteomes" id="UP001501920"/>
    </source>
</evidence>
<feature type="transmembrane region" description="Helical" evidence="6">
    <location>
        <begin position="18"/>
        <end position="37"/>
    </location>
</feature>
<dbReference type="GO" id="GO:0048240">
    <property type="term" value="P:sperm capacitation"/>
    <property type="evidence" value="ECO:0007669"/>
    <property type="project" value="TreeGrafter"/>
</dbReference>
<dbReference type="InterPro" id="IPR027359">
    <property type="entry name" value="Volt_channel_dom_sf"/>
</dbReference>
<dbReference type="InterPro" id="IPR028744">
    <property type="entry name" value="CatSper4"/>
</dbReference>
<gene>
    <name evidence="8" type="primary">ALDH1A2</name>
</gene>